<feature type="transmembrane region" description="Helical" evidence="1">
    <location>
        <begin position="303"/>
        <end position="329"/>
    </location>
</feature>
<evidence type="ECO:0000313" key="2">
    <source>
        <dbReference type="EMBL" id="MBB5065191.1"/>
    </source>
</evidence>
<feature type="transmembrane region" description="Helical" evidence="1">
    <location>
        <begin position="156"/>
        <end position="179"/>
    </location>
</feature>
<feature type="transmembrane region" description="Helical" evidence="1">
    <location>
        <begin position="341"/>
        <end position="359"/>
    </location>
</feature>
<feature type="transmembrane region" description="Helical" evidence="1">
    <location>
        <begin position="262"/>
        <end position="278"/>
    </location>
</feature>
<feature type="transmembrane region" description="Helical" evidence="1">
    <location>
        <begin position="102"/>
        <end position="122"/>
    </location>
</feature>
<proteinExistence type="predicted"/>
<feature type="transmembrane region" description="Helical" evidence="1">
    <location>
        <begin position="400"/>
        <end position="416"/>
    </location>
</feature>
<dbReference type="RefSeq" id="WP_184257675.1">
    <property type="nucleotide sequence ID" value="NZ_JACHIO010000015.1"/>
</dbReference>
<feature type="transmembrane region" description="Helical" evidence="1">
    <location>
        <begin position="128"/>
        <end position="149"/>
    </location>
</feature>
<feature type="transmembrane region" description="Helical" evidence="1">
    <location>
        <begin position="236"/>
        <end position="255"/>
    </location>
</feature>
<reference evidence="2 3" key="1">
    <citation type="submission" date="2020-08" db="EMBL/GenBank/DDBJ databases">
        <title>Genomic Encyclopedia of Type Strains, Phase IV (KMG-V): Genome sequencing to study the core and pangenomes of soil and plant-associated prokaryotes.</title>
        <authorList>
            <person name="Whitman W."/>
        </authorList>
    </citation>
    <scope>NUCLEOTIDE SEQUENCE [LARGE SCALE GENOMIC DNA]</scope>
    <source>
        <strain evidence="2 3">X5P3</strain>
    </source>
</reference>
<sequence length="478" mass="54252">MASKSTMRVISKGELPLAPNPRRIEMPVTQLAPMERRRAGWFTALLLMINFVGDGWSGRPIGVAHQLFLLPFTAGFLVLLWRFLHGSESKTAWWSTERALQLALFFEILAGLLFLYECHHFAPLGYRLHPFAVLAVFIPLLILLTVLMVKPRAQGGLIFGAVLAAYIAGVLLAITSFPLNYLRSDMLPVIQWADTNLLHHLSPYATMYVGDRIYNFPYLPGMLVAFFPFVAAHLDIRFGSIAYVVGSAVLVFWAAKVERRREVAALLGLFLLCPFLQYRHELYLQPHWFTLVAIFVLMQRRHFAWAAFVFGVSMAIYQFSWILFPFFLLNAFRRRGWLESAKLTGVGALGALAVAGPFLDSATRRIANNTVGQWGLMPHAEAMPINLSYWVTYLIRPDKLLRLQAVLMIAIFLYCVIRKGCATLEDTLRWSIVALTVFVLLNVLVDGYFYLMLLVPMLLYTCVANGWWREAEGSYDKI</sequence>
<evidence type="ECO:0000313" key="3">
    <source>
        <dbReference type="Proteomes" id="UP000584867"/>
    </source>
</evidence>
<keyword evidence="1" id="KW-1133">Transmembrane helix</keyword>
<keyword evidence="1" id="KW-0812">Transmembrane</keyword>
<feature type="transmembrane region" description="Helical" evidence="1">
    <location>
        <begin position="63"/>
        <end position="81"/>
    </location>
</feature>
<dbReference type="AlphaFoldDB" id="A0A7W8EAY2"/>
<dbReference type="Proteomes" id="UP000584867">
    <property type="component" value="Unassembled WGS sequence"/>
</dbReference>
<organism evidence="2 3">
    <name type="scientific">Granulicella mallensis</name>
    <dbReference type="NCBI Taxonomy" id="940614"/>
    <lineage>
        <taxon>Bacteria</taxon>
        <taxon>Pseudomonadati</taxon>
        <taxon>Acidobacteriota</taxon>
        <taxon>Terriglobia</taxon>
        <taxon>Terriglobales</taxon>
        <taxon>Acidobacteriaceae</taxon>
        <taxon>Granulicella</taxon>
    </lineage>
</organism>
<feature type="transmembrane region" description="Helical" evidence="1">
    <location>
        <begin position="39"/>
        <end position="57"/>
    </location>
</feature>
<protein>
    <submittedName>
        <fullName evidence="2">Putative membrane protein/putative membrane protein YczE</fullName>
    </submittedName>
</protein>
<accession>A0A7W8EAY2</accession>
<feature type="transmembrane region" description="Helical" evidence="1">
    <location>
        <begin position="428"/>
        <end position="445"/>
    </location>
</feature>
<dbReference type="EMBL" id="JACHIO010000015">
    <property type="protein sequence ID" value="MBB5065191.1"/>
    <property type="molecule type" value="Genomic_DNA"/>
</dbReference>
<evidence type="ECO:0000256" key="1">
    <source>
        <dbReference type="SAM" id="Phobius"/>
    </source>
</evidence>
<comment type="caution">
    <text evidence="2">The sequence shown here is derived from an EMBL/GenBank/DDBJ whole genome shotgun (WGS) entry which is preliminary data.</text>
</comment>
<keyword evidence="1" id="KW-0472">Membrane</keyword>
<name>A0A7W8EAY2_9BACT</name>
<gene>
    <name evidence="2" type="ORF">HDF15_003554</name>
</gene>